<evidence type="ECO:0000313" key="12">
    <source>
        <dbReference type="Proteomes" id="UP000030748"/>
    </source>
</evidence>
<keyword evidence="3" id="KW-0723">Serine/threonine-protein kinase</keyword>
<dbReference type="eggNOG" id="KOG1187">
    <property type="taxonomic scope" value="Eukaryota"/>
</dbReference>
<organism evidence="11 12">
    <name type="scientific">Erythranthe guttata</name>
    <name type="common">Yellow monkey flower</name>
    <name type="synonym">Mimulus guttatus</name>
    <dbReference type="NCBI Taxonomy" id="4155"/>
    <lineage>
        <taxon>Eukaryota</taxon>
        <taxon>Viridiplantae</taxon>
        <taxon>Streptophyta</taxon>
        <taxon>Embryophyta</taxon>
        <taxon>Tracheophyta</taxon>
        <taxon>Spermatophyta</taxon>
        <taxon>Magnoliopsida</taxon>
        <taxon>eudicotyledons</taxon>
        <taxon>Gunneridae</taxon>
        <taxon>Pentapetalae</taxon>
        <taxon>asterids</taxon>
        <taxon>lamiids</taxon>
        <taxon>Lamiales</taxon>
        <taxon>Phrymaceae</taxon>
        <taxon>Erythranthe</taxon>
    </lineage>
</organism>
<comment type="catalytic activity">
    <reaction evidence="9">
        <text>L-seryl-[protein] + ATP = O-phospho-L-seryl-[protein] + ADP + H(+)</text>
        <dbReference type="Rhea" id="RHEA:17989"/>
        <dbReference type="Rhea" id="RHEA-COMP:9863"/>
        <dbReference type="Rhea" id="RHEA-COMP:11604"/>
        <dbReference type="ChEBI" id="CHEBI:15378"/>
        <dbReference type="ChEBI" id="CHEBI:29999"/>
        <dbReference type="ChEBI" id="CHEBI:30616"/>
        <dbReference type="ChEBI" id="CHEBI:83421"/>
        <dbReference type="ChEBI" id="CHEBI:456216"/>
        <dbReference type="EC" id="2.7.11.1"/>
    </reaction>
</comment>
<dbReference type="PANTHER" id="PTHR48006:SF102">
    <property type="entry name" value="LEUCINE-RICH REPEAT-CONTAINING PROTEIN DDB_G0281931-RELATED"/>
    <property type="match status" value="1"/>
</dbReference>
<dbReference type="InterPro" id="IPR051824">
    <property type="entry name" value="LRR_Rcpt-Like_S/T_Kinase"/>
</dbReference>
<keyword evidence="7" id="KW-0067">ATP-binding</keyword>
<evidence type="ECO:0000256" key="9">
    <source>
        <dbReference type="ARBA" id="ARBA00048679"/>
    </source>
</evidence>
<name>A0A022S1V5_ERYGU</name>
<dbReference type="AlphaFoldDB" id="A0A022S1V5"/>
<proteinExistence type="predicted"/>
<reference evidence="11 12" key="1">
    <citation type="journal article" date="2013" name="Proc. Natl. Acad. Sci. U.S.A.">
        <title>Fine-scale variation in meiotic recombination in Mimulus inferred from population shotgun sequencing.</title>
        <authorList>
            <person name="Hellsten U."/>
            <person name="Wright K.M."/>
            <person name="Jenkins J."/>
            <person name="Shu S."/>
            <person name="Yuan Y."/>
            <person name="Wessler S.R."/>
            <person name="Schmutz J."/>
            <person name="Willis J.H."/>
            <person name="Rokhsar D.S."/>
        </authorList>
    </citation>
    <scope>NUCLEOTIDE SEQUENCE [LARGE SCALE GENOMIC DNA]</scope>
    <source>
        <strain evidence="12">cv. DUN x IM62</strain>
    </source>
</reference>
<evidence type="ECO:0000259" key="10">
    <source>
        <dbReference type="PROSITE" id="PS50011"/>
    </source>
</evidence>
<comment type="catalytic activity">
    <reaction evidence="8">
        <text>L-threonyl-[protein] + ATP = O-phospho-L-threonyl-[protein] + ADP + H(+)</text>
        <dbReference type="Rhea" id="RHEA:46608"/>
        <dbReference type="Rhea" id="RHEA-COMP:11060"/>
        <dbReference type="Rhea" id="RHEA-COMP:11605"/>
        <dbReference type="ChEBI" id="CHEBI:15378"/>
        <dbReference type="ChEBI" id="CHEBI:30013"/>
        <dbReference type="ChEBI" id="CHEBI:30616"/>
        <dbReference type="ChEBI" id="CHEBI:61977"/>
        <dbReference type="ChEBI" id="CHEBI:456216"/>
        <dbReference type="EC" id="2.7.11.1"/>
    </reaction>
</comment>
<dbReference type="Proteomes" id="UP000030748">
    <property type="component" value="Unassembled WGS sequence"/>
</dbReference>
<sequence length="341" mass="38965">MKQEYYIDIPEVNLGMLNRWAFAAGVRRFSLKELKTATENFAHGNICCRKGFCKLYKGELENGFIVAVKRFEQQGISRAQPLLKAEVETMRIAVHPNILGLVGVCITQNEKLLVYPFMVNITVGSCLRDRPKSQPPLDWPVRKRIALGAARGLSYMHDECESKIIHRDVKAANIYLNEDFDAIIGNFELAIPTDHGVTRVEKNVGGTFGHVAPEYLSDGICSAQSDVYSYGIFLLELVTCQRAYEEDMLLVDWVKKILEEKKWEGIVDLDFEEGVEQLIHIALLCTEDNPEKRPRMSDIVTMLQLIGDGLLAQRWEEFSRHEEMHFNFNSPPFYTINKMTL</sequence>
<dbReference type="EMBL" id="KI630195">
    <property type="protein sequence ID" value="EYU45235.1"/>
    <property type="molecule type" value="Genomic_DNA"/>
</dbReference>
<evidence type="ECO:0000256" key="3">
    <source>
        <dbReference type="ARBA" id="ARBA00022527"/>
    </source>
</evidence>
<dbReference type="PROSITE" id="PS00108">
    <property type="entry name" value="PROTEIN_KINASE_ST"/>
    <property type="match status" value="1"/>
</dbReference>
<dbReference type="PROSITE" id="PS50011">
    <property type="entry name" value="PROTEIN_KINASE_DOM"/>
    <property type="match status" value="1"/>
</dbReference>
<dbReference type="PANTHER" id="PTHR48006">
    <property type="entry name" value="LEUCINE-RICH REPEAT-CONTAINING PROTEIN DDB_G0281931-RELATED"/>
    <property type="match status" value="1"/>
</dbReference>
<dbReference type="SMART" id="SM00220">
    <property type="entry name" value="S_TKc"/>
    <property type="match status" value="1"/>
</dbReference>
<dbReference type="Gene3D" id="3.30.200.20">
    <property type="entry name" value="Phosphorylase Kinase, domain 1"/>
    <property type="match status" value="1"/>
</dbReference>
<evidence type="ECO:0000256" key="4">
    <source>
        <dbReference type="ARBA" id="ARBA00022679"/>
    </source>
</evidence>
<dbReference type="Pfam" id="PF07714">
    <property type="entry name" value="PK_Tyr_Ser-Thr"/>
    <property type="match status" value="1"/>
</dbReference>
<dbReference type="InterPro" id="IPR001245">
    <property type="entry name" value="Ser-Thr/Tyr_kinase_cat_dom"/>
</dbReference>
<evidence type="ECO:0000313" key="11">
    <source>
        <dbReference type="EMBL" id="EYU45235.1"/>
    </source>
</evidence>
<dbReference type="InterPro" id="IPR008271">
    <property type="entry name" value="Ser/Thr_kinase_AS"/>
</dbReference>
<dbReference type="InterPro" id="IPR000719">
    <property type="entry name" value="Prot_kinase_dom"/>
</dbReference>
<evidence type="ECO:0000256" key="7">
    <source>
        <dbReference type="ARBA" id="ARBA00022840"/>
    </source>
</evidence>
<dbReference type="GO" id="GO:0005524">
    <property type="term" value="F:ATP binding"/>
    <property type="evidence" value="ECO:0007669"/>
    <property type="project" value="UniProtKB-KW"/>
</dbReference>
<evidence type="ECO:0000256" key="8">
    <source>
        <dbReference type="ARBA" id="ARBA00047899"/>
    </source>
</evidence>
<evidence type="ECO:0000256" key="2">
    <source>
        <dbReference type="ARBA" id="ARBA00012513"/>
    </source>
</evidence>
<evidence type="ECO:0000256" key="6">
    <source>
        <dbReference type="ARBA" id="ARBA00022777"/>
    </source>
</evidence>
<dbReference type="InterPro" id="IPR011009">
    <property type="entry name" value="Kinase-like_dom_sf"/>
</dbReference>
<evidence type="ECO:0000256" key="1">
    <source>
        <dbReference type="ARBA" id="ARBA00004479"/>
    </source>
</evidence>
<keyword evidence="6" id="KW-0418">Kinase</keyword>
<keyword evidence="4" id="KW-0808">Transferase</keyword>
<evidence type="ECO:0000256" key="5">
    <source>
        <dbReference type="ARBA" id="ARBA00022741"/>
    </source>
</evidence>
<dbReference type="EC" id="2.7.11.1" evidence="2"/>
<accession>A0A022S1V5</accession>
<gene>
    <name evidence="11" type="ORF">MIMGU_mgv1a021678mg</name>
</gene>
<dbReference type="STRING" id="4155.A0A022S1V5"/>
<dbReference type="Gene3D" id="1.10.510.10">
    <property type="entry name" value="Transferase(Phosphotransferase) domain 1"/>
    <property type="match status" value="1"/>
</dbReference>
<feature type="domain" description="Protein kinase" evidence="10">
    <location>
        <begin position="41"/>
        <end position="306"/>
    </location>
</feature>
<dbReference type="FunFam" id="3.30.200.20:FF:000015">
    <property type="entry name" value="Somatic embryogenesis receptor kinase 1"/>
    <property type="match status" value="1"/>
</dbReference>
<dbReference type="GO" id="GO:0016020">
    <property type="term" value="C:membrane"/>
    <property type="evidence" value="ECO:0007669"/>
    <property type="project" value="UniProtKB-SubCell"/>
</dbReference>
<protein>
    <recommendedName>
        <fullName evidence="2">non-specific serine/threonine protein kinase</fullName>
        <ecNumber evidence="2">2.7.11.1</ecNumber>
    </recommendedName>
</protein>
<comment type="subcellular location">
    <subcellularLocation>
        <location evidence="1">Membrane</location>
        <topology evidence="1">Single-pass type I membrane protein</topology>
    </subcellularLocation>
</comment>
<keyword evidence="12" id="KW-1185">Reference proteome</keyword>
<dbReference type="SUPFAM" id="SSF56112">
    <property type="entry name" value="Protein kinase-like (PK-like)"/>
    <property type="match status" value="1"/>
</dbReference>
<dbReference type="GO" id="GO:0004674">
    <property type="term" value="F:protein serine/threonine kinase activity"/>
    <property type="evidence" value="ECO:0007669"/>
    <property type="project" value="UniProtKB-KW"/>
</dbReference>
<keyword evidence="5" id="KW-0547">Nucleotide-binding</keyword>
<dbReference type="PhylomeDB" id="A0A022S1V5"/>